<dbReference type="EMBL" id="WIWV01000013">
    <property type="protein sequence ID" value="KAF7718626.1"/>
    <property type="molecule type" value="Genomic_DNA"/>
</dbReference>
<dbReference type="AlphaFoldDB" id="A0A8J8W829"/>
<feature type="compositionally biased region" description="Polar residues" evidence="1">
    <location>
        <begin position="180"/>
        <end position="190"/>
    </location>
</feature>
<dbReference type="Pfam" id="PF00850">
    <property type="entry name" value="Hist_deacetyl"/>
    <property type="match status" value="1"/>
</dbReference>
<evidence type="ECO:0000256" key="1">
    <source>
        <dbReference type="SAM" id="MobiDB-lite"/>
    </source>
</evidence>
<dbReference type="InterPro" id="IPR023801">
    <property type="entry name" value="His_deacetylse_dom"/>
</dbReference>
<feature type="region of interest" description="Disordered" evidence="1">
    <location>
        <begin position="704"/>
        <end position="723"/>
    </location>
</feature>
<keyword evidence="3" id="KW-0378">Hydrolase</keyword>
<gene>
    <name evidence="3" type="ORF">PECM_001490</name>
</gene>
<dbReference type="FunFam" id="3.40.800.20:FF:000011">
    <property type="entry name" value="Histone deacetylase HOS3"/>
    <property type="match status" value="1"/>
</dbReference>
<feature type="compositionally biased region" description="Polar residues" evidence="1">
    <location>
        <begin position="153"/>
        <end position="166"/>
    </location>
</feature>
<feature type="compositionally biased region" description="Basic and acidic residues" evidence="1">
    <location>
        <begin position="704"/>
        <end position="715"/>
    </location>
</feature>
<feature type="compositionally biased region" description="Low complexity" evidence="1">
    <location>
        <begin position="811"/>
        <end position="824"/>
    </location>
</feature>
<dbReference type="GO" id="GO:0010468">
    <property type="term" value="P:regulation of gene expression"/>
    <property type="evidence" value="ECO:0007669"/>
    <property type="project" value="UniProtKB-ARBA"/>
</dbReference>
<feature type="compositionally biased region" description="Basic and acidic residues" evidence="1">
    <location>
        <begin position="1051"/>
        <end position="1060"/>
    </location>
</feature>
<feature type="compositionally biased region" description="Low complexity" evidence="1">
    <location>
        <begin position="1117"/>
        <end position="1133"/>
    </location>
</feature>
<dbReference type="InterPro" id="IPR037138">
    <property type="entry name" value="His_deacetylse_dom_sf"/>
</dbReference>
<feature type="compositionally biased region" description="Low complexity" evidence="1">
    <location>
        <begin position="167"/>
        <end position="177"/>
    </location>
</feature>
<feature type="region of interest" description="Disordered" evidence="1">
    <location>
        <begin position="346"/>
        <end position="366"/>
    </location>
</feature>
<feature type="domain" description="Histone deacetylase" evidence="2">
    <location>
        <begin position="311"/>
        <end position="647"/>
    </location>
</feature>
<keyword evidence="4" id="KW-1185">Reference proteome</keyword>
<dbReference type="InterPro" id="IPR053244">
    <property type="entry name" value="HDAC_HD_type_1"/>
</dbReference>
<reference evidence="3" key="1">
    <citation type="journal article" date="2020" name="Front. Microbiol.">
        <title>Gene regulatory networks of Penicillium echinulatum 2HH and Penicillium oxalicum 114-2 inferred by a computational biology approach.</title>
        <authorList>
            <person name="Lenz A.R."/>
            <person name="Galan-Vasquez E."/>
            <person name="Balbinot E."/>
            <person name="De Abreu F.P."/>
            <person name="De Oliveira N.S."/>
            <person name="Da Rosa L.O."/>
            <person name="De Avila E Silva S."/>
            <person name="Camassola M."/>
            <person name="Dillon A.J.P."/>
            <person name="Perez-Rueda E."/>
        </authorList>
    </citation>
    <scope>NUCLEOTIDE SEQUENCE</scope>
    <source>
        <strain evidence="3">S1M29</strain>
    </source>
</reference>
<organism evidence="3 4">
    <name type="scientific">Penicillium ucsense</name>
    <dbReference type="NCBI Taxonomy" id="2839758"/>
    <lineage>
        <taxon>Eukaryota</taxon>
        <taxon>Fungi</taxon>
        <taxon>Dikarya</taxon>
        <taxon>Ascomycota</taxon>
        <taxon>Pezizomycotina</taxon>
        <taxon>Eurotiomycetes</taxon>
        <taxon>Eurotiomycetidae</taxon>
        <taxon>Eurotiales</taxon>
        <taxon>Aspergillaceae</taxon>
        <taxon>Penicillium</taxon>
    </lineage>
</organism>
<feature type="compositionally biased region" description="Low complexity" evidence="1">
    <location>
        <begin position="1034"/>
        <end position="1050"/>
    </location>
</feature>
<evidence type="ECO:0000313" key="3">
    <source>
        <dbReference type="EMBL" id="KAF7718626.1"/>
    </source>
</evidence>
<dbReference type="PANTHER" id="PTHR47558">
    <property type="entry name" value="HISTONE DEACETYLASE HOS3"/>
    <property type="match status" value="1"/>
</dbReference>
<dbReference type="InterPro" id="IPR023696">
    <property type="entry name" value="Ureohydrolase_dom_sf"/>
</dbReference>
<feature type="compositionally biased region" description="Polar residues" evidence="1">
    <location>
        <begin position="109"/>
        <end position="126"/>
    </location>
</feature>
<comment type="caution">
    <text evidence="3">The sequence shown here is derived from an EMBL/GenBank/DDBJ whole genome shotgun (WGS) entry which is preliminary data.</text>
</comment>
<dbReference type="CDD" id="cd09998">
    <property type="entry name" value="HDAC_Hos3"/>
    <property type="match status" value="1"/>
</dbReference>
<feature type="compositionally biased region" description="Low complexity" evidence="1">
    <location>
        <begin position="50"/>
        <end position="65"/>
    </location>
</feature>
<feature type="region of interest" description="Disordered" evidence="1">
    <location>
        <begin position="782"/>
        <end position="869"/>
    </location>
</feature>
<name>A0A8J8W829_9EURO</name>
<proteinExistence type="predicted"/>
<protein>
    <recommendedName>
        <fullName evidence="2">Histone deacetylase domain-containing protein</fullName>
    </recommendedName>
</protein>
<dbReference type="GO" id="GO:0005634">
    <property type="term" value="C:nucleus"/>
    <property type="evidence" value="ECO:0007669"/>
    <property type="project" value="TreeGrafter"/>
</dbReference>
<accession>A0A8J8W829</accession>
<evidence type="ECO:0000259" key="2">
    <source>
        <dbReference type="Pfam" id="PF00850"/>
    </source>
</evidence>
<evidence type="ECO:0000313" key="4">
    <source>
        <dbReference type="Proteomes" id="UP000631181"/>
    </source>
</evidence>
<dbReference type="SUPFAM" id="SSF52768">
    <property type="entry name" value="Arginase/deacetylase"/>
    <property type="match status" value="1"/>
</dbReference>
<dbReference type="GO" id="GO:0016787">
    <property type="term" value="F:hydrolase activity"/>
    <property type="evidence" value="ECO:0007669"/>
    <property type="project" value="UniProtKB-KW"/>
</dbReference>
<dbReference type="OrthoDB" id="5232919at2759"/>
<feature type="region of interest" description="Disordered" evidence="1">
    <location>
        <begin position="1"/>
        <end position="66"/>
    </location>
</feature>
<feature type="compositionally biased region" description="Basic and acidic residues" evidence="1">
    <location>
        <begin position="970"/>
        <end position="982"/>
    </location>
</feature>
<feature type="region of interest" description="Disordered" evidence="1">
    <location>
        <begin position="749"/>
        <end position="769"/>
    </location>
</feature>
<dbReference type="Proteomes" id="UP000631181">
    <property type="component" value="Unassembled WGS sequence"/>
</dbReference>
<dbReference type="GO" id="GO:0004407">
    <property type="term" value="F:histone deacetylase activity"/>
    <property type="evidence" value="ECO:0007669"/>
    <property type="project" value="TreeGrafter"/>
</dbReference>
<dbReference type="PRINTS" id="PR01270">
    <property type="entry name" value="HDASUPER"/>
</dbReference>
<sequence length="1158" mass="124718">MDPSGSPGGVPHSQFIGHKSNDTTTERVPQPETTDPVSQPDLVDSLNRLSLANPTAPSATSTFTPIHHASYPNSHVALNASARASQSPPSGQRVENIYVAPGLQKRISDTSLRSVSQPTAPISNAPQIPVPRRAPSSSSLRDERRKSIPALQKRQSTASLRSTELTSPGPGSGSSRRSSAHLNRSPTPSLSPAMAPRMYHDMQPPTASSVAAEYFRKEVDLHQVVDLKSTTAVILHDACYGHRFSRPRASKAVLASIVERPERIQACILGVSAAYVRMGRRYRGEQFAPRPDLDVHLLPPPPFQIRKTSRSLPLHDEAVTHVHGQRWMSDLTGMCDKAESRLALGRKELARPSSSEGRERGSSEADELHPGDLYLCSESLNAFQGALGGVCDGVDAVFDGSSTTRAFVCIRPPGHHCSADFPSGFCWVNNVLVGISYAAMYHGLTHAAILDFDLHHGDGSQDIVWNHNHKASKAPRNAPAYKKTAIGYYSLHDINSYPCEEGDPQKVRNASVCVDNAHGQSIWNVHLETWETESQFWELYYTKYTILIDKARRFLRAHAERLNSVSGPSPRAAIFISAGFDASEWEGAGMQRHRVNVPTEFYARFTADVVRMSQEEGLGVDGRVISVLEGGYSDRALTSGVLSHISGLADASPDLEGSTHAKDGYERQWWSPDYLSELEGSAPPQIKREKATPTFLSSTKSFDAKVHPTARDRRSIGSHTGSHQMAFPIPEVDWTTAAQELAKVLIPTESQQTRSYQPEELNAEASRQRRDRQLALDGVEVVHGSPAPSRGPAVPHSTDEKRQLRTRKTKSPTPSTSRPATPRRQALRKNRRTTIDGNGLPEPPVEGSPTVNAGRRKSTSTAGGSVEPMSMDDLVADLDSQSSAADITIPAMPVKATGARKANGGPRGANTPKRMASPKKAPPVPKLPANYQPSKLAGQPLPAVSQDHHDENLSAGVQRIKLVVPSPEEQAERAKKLAEHGKTPPPKSSKTSTRSPRKGGGDKTSSGKSSGRRSMGKSQLASTGVEAHPPLPLAASDTATVTAAAAAEAGSEAKQDDHARLYPATPPVESMETRTTPNPSSFPLEEAHQNPAVSYGSAWSPQANTPPLPQTAQVPLGPSGNTFTSPTTTSGTTKHGLPVFISSSHIPFAPSGNRSQES</sequence>
<dbReference type="InterPro" id="IPR000286">
    <property type="entry name" value="HDACs"/>
</dbReference>
<feature type="compositionally biased region" description="Polar residues" evidence="1">
    <location>
        <begin position="26"/>
        <end position="37"/>
    </location>
</feature>
<feature type="region of interest" description="Disordered" evidence="1">
    <location>
        <begin position="109"/>
        <end position="195"/>
    </location>
</feature>
<feature type="region of interest" description="Disordered" evidence="1">
    <location>
        <begin position="895"/>
        <end position="1158"/>
    </location>
</feature>
<dbReference type="Gene3D" id="3.40.800.20">
    <property type="entry name" value="Histone deacetylase domain"/>
    <property type="match status" value="1"/>
</dbReference>
<dbReference type="PANTHER" id="PTHR47558:SF1">
    <property type="entry name" value="HISTONE DEACETYLASE HOS3"/>
    <property type="match status" value="1"/>
</dbReference>